<reference evidence="8" key="1">
    <citation type="submission" date="2020-04" db="EMBL/GenBank/DDBJ databases">
        <authorList>
            <person name="Alioto T."/>
            <person name="Alioto T."/>
            <person name="Gomez Garrido J."/>
        </authorList>
    </citation>
    <scope>NUCLEOTIDE SEQUENCE</scope>
    <source>
        <strain evidence="8">A484AB</strain>
    </source>
</reference>
<keyword evidence="9" id="KW-1185">Reference proteome</keyword>
<dbReference type="Pfam" id="PF23206">
    <property type="entry name" value="PCDH15_12th"/>
    <property type="match status" value="1"/>
</dbReference>
<gene>
    <name evidence="8" type="ORF">PACLA_8A015632</name>
</gene>
<keyword evidence="7" id="KW-0472">Membrane</keyword>
<dbReference type="InterPro" id="IPR002126">
    <property type="entry name" value="Cadherin-like_dom"/>
</dbReference>
<dbReference type="InterPro" id="IPR039808">
    <property type="entry name" value="Cadherin"/>
</dbReference>
<dbReference type="GO" id="GO:0008013">
    <property type="term" value="F:beta-catenin binding"/>
    <property type="evidence" value="ECO:0007669"/>
    <property type="project" value="TreeGrafter"/>
</dbReference>
<dbReference type="CDD" id="cd11304">
    <property type="entry name" value="Cadherin_repeat"/>
    <property type="match status" value="3"/>
</dbReference>
<dbReference type="SUPFAM" id="SSF49313">
    <property type="entry name" value="Cadherin-like"/>
    <property type="match status" value="3"/>
</dbReference>
<evidence type="ECO:0000313" key="8">
    <source>
        <dbReference type="EMBL" id="CAB4027786.1"/>
    </source>
</evidence>
<proteinExistence type="predicted"/>
<dbReference type="Proteomes" id="UP001152795">
    <property type="component" value="Unassembled WGS sequence"/>
</dbReference>
<dbReference type="FunFam" id="2.60.40.60:FF:000104">
    <property type="entry name" value="cadherin-23 isoform X1"/>
    <property type="match status" value="1"/>
</dbReference>
<dbReference type="GO" id="GO:0045296">
    <property type="term" value="F:cadherin binding"/>
    <property type="evidence" value="ECO:0007669"/>
    <property type="project" value="TreeGrafter"/>
</dbReference>
<dbReference type="GO" id="GO:0016477">
    <property type="term" value="P:cell migration"/>
    <property type="evidence" value="ECO:0007669"/>
    <property type="project" value="TreeGrafter"/>
</dbReference>
<dbReference type="Gene3D" id="2.60.40.60">
    <property type="entry name" value="Cadherins"/>
    <property type="match status" value="3"/>
</dbReference>
<dbReference type="GO" id="GO:0007156">
    <property type="term" value="P:homophilic cell adhesion via plasma membrane adhesion molecules"/>
    <property type="evidence" value="ECO:0007669"/>
    <property type="project" value="InterPro"/>
</dbReference>
<dbReference type="FunFam" id="2.60.40.60:FF:000266">
    <property type="entry name" value="Cadherin 23"/>
    <property type="match status" value="1"/>
</dbReference>
<organism evidence="8 9">
    <name type="scientific">Paramuricea clavata</name>
    <name type="common">Red gorgonian</name>
    <name type="synonym">Violescent sea-whip</name>
    <dbReference type="NCBI Taxonomy" id="317549"/>
    <lineage>
        <taxon>Eukaryota</taxon>
        <taxon>Metazoa</taxon>
        <taxon>Cnidaria</taxon>
        <taxon>Anthozoa</taxon>
        <taxon>Octocorallia</taxon>
        <taxon>Malacalcyonacea</taxon>
        <taxon>Plexauridae</taxon>
        <taxon>Paramuricea</taxon>
    </lineage>
</organism>
<evidence type="ECO:0000313" key="9">
    <source>
        <dbReference type="Proteomes" id="UP001152795"/>
    </source>
</evidence>
<dbReference type="PROSITE" id="PS50268">
    <property type="entry name" value="CADHERIN_2"/>
    <property type="match status" value="3"/>
</dbReference>
<dbReference type="InterPro" id="IPR020894">
    <property type="entry name" value="Cadherin_CS"/>
</dbReference>
<feature type="non-terminal residue" evidence="8">
    <location>
        <position position="568"/>
    </location>
</feature>
<evidence type="ECO:0000256" key="3">
    <source>
        <dbReference type="ARBA" id="ARBA00022729"/>
    </source>
</evidence>
<accession>A0A6S7J723</accession>
<sequence>NATQGSVVAQFNATDADLNKNAEIGYRIVSGNGDGVFEINNHTGELFTVKELDHETTTQYQIGIQAFDYGSPSLQSDIHVITIDVLDTNDNPPVFMQKSVSLSVFENQASSAVVGTIKASDKDEDGKLYYYIIGGNGANIFAINEESGVVTTKKQLDREQNSTYYIYVAVFNSKKSADYIAALSPPQSSSRKRSVVDENILLVTITVADKNDNKPYFKHGFYKAGVSENAEYESRITQITCIDNDIGNNSKLIYKVVDLQPAELLSVEPETGWILAGQQQYFASGVGKKYSFVYSCEDSSSVAETNVTIFVLVDDQRVRLTLDINDTKFVRDNIDEIKKALDDATGLEFNVDSIQYHLQSNGKYDLSKTDIFMHAVDPNTNKVVGKDTALKLIDTNYGKLIQLFQKYKVNAVEPKKKDGEDDGFDAILAAAIVLAVILFMLLLCFLCVICLMRRSHNRKLRAAKAIGSQDQSYGVATPGTNLHVYEGSNPVWMDPYENWRTEDDKNSNTTKLYEAQEISMDMFRDGTPESHVIPGTFYESSSSGAAYHPNGILNLTMQDGSEDEVTNI</sequence>
<dbReference type="GO" id="GO:0016342">
    <property type="term" value="C:catenin complex"/>
    <property type="evidence" value="ECO:0007669"/>
    <property type="project" value="TreeGrafter"/>
</dbReference>
<keyword evidence="6" id="KW-1133">Transmembrane helix</keyword>
<dbReference type="GO" id="GO:0005509">
    <property type="term" value="F:calcium ion binding"/>
    <property type="evidence" value="ECO:0007669"/>
    <property type="project" value="UniProtKB-UniRule"/>
</dbReference>
<comment type="caution">
    <text evidence="8">The sequence shown here is derived from an EMBL/GenBank/DDBJ whole genome shotgun (WGS) entry which is preliminary data.</text>
</comment>
<dbReference type="PROSITE" id="PS00232">
    <property type="entry name" value="CADHERIN_1"/>
    <property type="match status" value="2"/>
</dbReference>
<dbReference type="InterPro" id="IPR056989">
    <property type="entry name" value="PCDH15_12th_dom"/>
</dbReference>
<evidence type="ECO:0000256" key="2">
    <source>
        <dbReference type="ARBA" id="ARBA00022692"/>
    </source>
</evidence>
<keyword evidence="4" id="KW-0677">Repeat</keyword>
<evidence type="ECO:0000256" key="5">
    <source>
        <dbReference type="ARBA" id="ARBA00022837"/>
    </source>
</evidence>
<evidence type="ECO:0000256" key="4">
    <source>
        <dbReference type="ARBA" id="ARBA00022737"/>
    </source>
</evidence>
<dbReference type="AlphaFoldDB" id="A0A6S7J723"/>
<dbReference type="Pfam" id="PF00028">
    <property type="entry name" value="Cadherin"/>
    <property type="match status" value="2"/>
</dbReference>
<evidence type="ECO:0000256" key="1">
    <source>
        <dbReference type="ARBA" id="ARBA00004167"/>
    </source>
</evidence>
<keyword evidence="3" id="KW-0732">Signal</keyword>
<dbReference type="EMBL" id="CACRXK020015017">
    <property type="protein sequence ID" value="CAB4027786.1"/>
    <property type="molecule type" value="Genomic_DNA"/>
</dbReference>
<dbReference type="OrthoDB" id="9990384at2759"/>
<name>A0A6S7J723_PARCT</name>
<dbReference type="PANTHER" id="PTHR24027">
    <property type="entry name" value="CADHERIN-23"/>
    <property type="match status" value="1"/>
</dbReference>
<evidence type="ECO:0000256" key="7">
    <source>
        <dbReference type="ARBA" id="ARBA00023136"/>
    </source>
</evidence>
<keyword evidence="5" id="KW-0106">Calcium</keyword>
<dbReference type="PANTHER" id="PTHR24027:SF422">
    <property type="entry name" value="CADHERIN DOMAIN-CONTAINING PROTEIN"/>
    <property type="match status" value="1"/>
</dbReference>
<keyword evidence="2" id="KW-0812">Transmembrane</keyword>
<comment type="subcellular location">
    <subcellularLocation>
        <location evidence="1">Membrane</location>
        <topology evidence="1">Single-pass membrane protein</topology>
    </subcellularLocation>
</comment>
<protein>
    <submittedName>
        <fullName evidence="8">Cadherin-23</fullName>
    </submittedName>
</protein>
<dbReference type="InterPro" id="IPR015919">
    <property type="entry name" value="Cadherin-like_sf"/>
</dbReference>
<dbReference type="SMART" id="SM00112">
    <property type="entry name" value="CA"/>
    <property type="match status" value="3"/>
</dbReference>
<evidence type="ECO:0000256" key="6">
    <source>
        <dbReference type="ARBA" id="ARBA00022989"/>
    </source>
</evidence>
<dbReference type="PRINTS" id="PR00205">
    <property type="entry name" value="CADHERIN"/>
</dbReference>